<keyword evidence="2" id="KW-1185">Reference proteome</keyword>
<comment type="caution">
    <text evidence="1">The sequence shown here is derived from an EMBL/GenBank/DDBJ whole genome shotgun (WGS) entry which is preliminary data.</text>
</comment>
<accession>A0A7D9M667</accession>
<gene>
    <name evidence="1" type="ORF">PACLA_8A017151</name>
</gene>
<evidence type="ECO:0000313" key="2">
    <source>
        <dbReference type="Proteomes" id="UP001152795"/>
    </source>
</evidence>
<protein>
    <submittedName>
        <fullName evidence="1">Uncharacterized protein</fullName>
    </submittedName>
</protein>
<reference evidence="1" key="1">
    <citation type="submission" date="2020-04" db="EMBL/GenBank/DDBJ databases">
        <authorList>
            <person name="Alioto T."/>
            <person name="Alioto T."/>
            <person name="Gomez Garrido J."/>
        </authorList>
    </citation>
    <scope>NUCLEOTIDE SEQUENCE</scope>
    <source>
        <strain evidence="1">A484AB</strain>
    </source>
</reference>
<dbReference type="AlphaFoldDB" id="A0A7D9M667"/>
<dbReference type="Proteomes" id="UP001152795">
    <property type="component" value="Unassembled WGS sequence"/>
</dbReference>
<organism evidence="1 2">
    <name type="scientific">Paramuricea clavata</name>
    <name type="common">Red gorgonian</name>
    <name type="synonym">Violescent sea-whip</name>
    <dbReference type="NCBI Taxonomy" id="317549"/>
    <lineage>
        <taxon>Eukaryota</taxon>
        <taxon>Metazoa</taxon>
        <taxon>Cnidaria</taxon>
        <taxon>Anthozoa</taxon>
        <taxon>Octocorallia</taxon>
        <taxon>Malacalcyonacea</taxon>
        <taxon>Plexauridae</taxon>
        <taxon>Paramuricea</taxon>
    </lineage>
</organism>
<proteinExistence type="predicted"/>
<evidence type="ECO:0000313" key="1">
    <source>
        <dbReference type="EMBL" id="CAB4043752.1"/>
    </source>
</evidence>
<name>A0A7D9M667_PARCT</name>
<dbReference type="OrthoDB" id="8066053at2759"/>
<sequence>MPMTLLYQYYSGKTSKEIIKILNDDLQELGKWFKKNSLVINMKKGKTEFVLYGTAKRIAIQQSSGFSKLNHGKNTRGNGLNLVLPKVRTESGKKETFAFQGTKLYNKLTRELKEE</sequence>
<dbReference type="EMBL" id="CACRXK020033071">
    <property type="protein sequence ID" value="CAB4043752.1"/>
    <property type="molecule type" value="Genomic_DNA"/>
</dbReference>